<evidence type="ECO:0000256" key="2">
    <source>
        <dbReference type="ARBA" id="ARBA00004286"/>
    </source>
</evidence>
<dbReference type="Pfam" id="PF02463">
    <property type="entry name" value="SMC_N"/>
    <property type="match status" value="1"/>
</dbReference>
<dbReference type="STRING" id="98765.A0A2R6NHY2"/>
<dbReference type="SUPFAM" id="SSF57997">
    <property type="entry name" value="Tropomyosin"/>
    <property type="match status" value="1"/>
</dbReference>
<keyword evidence="5" id="KW-0547">Nucleotide-binding</keyword>
<evidence type="ECO:0000313" key="15">
    <source>
        <dbReference type="EMBL" id="PSR71970.1"/>
    </source>
</evidence>
<dbReference type="GO" id="GO:0000724">
    <property type="term" value="P:double-strand break repair via homologous recombination"/>
    <property type="evidence" value="ECO:0007669"/>
    <property type="project" value="TreeGrafter"/>
</dbReference>
<evidence type="ECO:0000256" key="7">
    <source>
        <dbReference type="ARBA" id="ARBA00022840"/>
    </source>
</evidence>
<proteinExistence type="inferred from homology"/>
<keyword evidence="8 12" id="KW-0175">Coiled coil</keyword>
<dbReference type="GO" id="GO:0005524">
    <property type="term" value="F:ATP binding"/>
    <property type="evidence" value="ECO:0007669"/>
    <property type="project" value="UniProtKB-KW"/>
</dbReference>
<dbReference type="EMBL" id="MLYV02001230">
    <property type="protein sequence ID" value="PSR71970.1"/>
    <property type="molecule type" value="Genomic_DNA"/>
</dbReference>
<feature type="region of interest" description="Disordered" evidence="13">
    <location>
        <begin position="1"/>
        <end position="70"/>
    </location>
</feature>
<dbReference type="PANTHER" id="PTHR19306">
    <property type="entry name" value="STRUCTURAL MAINTENANCE OF CHROMOSOMES 5,6 SMC5, SMC6"/>
    <property type="match status" value="1"/>
</dbReference>
<evidence type="ECO:0000256" key="12">
    <source>
        <dbReference type="SAM" id="Coils"/>
    </source>
</evidence>
<evidence type="ECO:0000256" key="6">
    <source>
        <dbReference type="ARBA" id="ARBA00022763"/>
    </source>
</evidence>
<feature type="domain" description="RecF/RecN/SMC N-terminal" evidence="14">
    <location>
        <begin position="99"/>
        <end position="1121"/>
    </location>
</feature>
<evidence type="ECO:0000256" key="5">
    <source>
        <dbReference type="ARBA" id="ARBA00022741"/>
    </source>
</evidence>
<evidence type="ECO:0000256" key="11">
    <source>
        <dbReference type="ARBA" id="ARBA00023242"/>
    </source>
</evidence>
<feature type="coiled-coil region" evidence="12">
    <location>
        <begin position="293"/>
        <end position="380"/>
    </location>
</feature>
<evidence type="ECO:0000256" key="13">
    <source>
        <dbReference type="SAM" id="MobiDB-lite"/>
    </source>
</evidence>
<feature type="compositionally biased region" description="Basic and acidic residues" evidence="13">
    <location>
        <begin position="16"/>
        <end position="25"/>
    </location>
</feature>
<keyword evidence="4" id="KW-0158">Chromosome</keyword>
<accession>A0A2R6NHY2</accession>
<dbReference type="OrthoDB" id="10072614at2759"/>
<feature type="compositionally biased region" description="Acidic residues" evidence="13">
    <location>
        <begin position="46"/>
        <end position="70"/>
    </location>
</feature>
<dbReference type="Gene3D" id="3.40.50.300">
    <property type="entry name" value="P-loop containing nucleotide triphosphate hydrolases"/>
    <property type="match status" value="2"/>
</dbReference>
<evidence type="ECO:0000256" key="3">
    <source>
        <dbReference type="ARBA" id="ARBA00006793"/>
    </source>
</evidence>
<comment type="similarity">
    <text evidence="3">Belongs to the SMC family. SMC6 subfamily.</text>
</comment>
<evidence type="ECO:0000256" key="1">
    <source>
        <dbReference type="ARBA" id="ARBA00004123"/>
    </source>
</evidence>
<dbReference type="GO" id="GO:0035861">
    <property type="term" value="C:site of double-strand break"/>
    <property type="evidence" value="ECO:0007669"/>
    <property type="project" value="TreeGrafter"/>
</dbReference>
<keyword evidence="10" id="KW-0234">DNA repair</keyword>
<organism evidence="15 16">
    <name type="scientific">Hermanssonia centrifuga</name>
    <dbReference type="NCBI Taxonomy" id="98765"/>
    <lineage>
        <taxon>Eukaryota</taxon>
        <taxon>Fungi</taxon>
        <taxon>Dikarya</taxon>
        <taxon>Basidiomycota</taxon>
        <taxon>Agaricomycotina</taxon>
        <taxon>Agaricomycetes</taxon>
        <taxon>Polyporales</taxon>
        <taxon>Meruliaceae</taxon>
        <taxon>Hermanssonia</taxon>
    </lineage>
</organism>
<sequence>MAAKRRAVSPDSEGESSSKRARTTEDSDEQPTRSQRRRGRDKPEDDRVELEDDEAEEMEQTEPNEDDEIRFEEEHEEEIRAKVIGGNKVQGNIAEMGIIEKLELHQFMCHKYLEFTFGPQINFIIGGKSAVLSALTVALGGKANVTGRGSGLKSFIREGQGAAEVTVTLKNQGEDAYKYKEYGDSIVVTRRFTKEGSSSYKIKSKSGKVISTKRDELSAICDHMNIQVDNPMNILTQGQLLFRLQFLSASQPADKYRFFLRGTQLSQLSEEYSTCMENISQTQKILTSKSEMIPDLQQALKDAVRRLEEAEKAVEQQRKVNELKSELAWTHVAVKEKDLRTKLEAVAKCERNMKKIQEELDKAEKALHSAEEAVTQREAELGSLGDIQDLHVKRREKNDAVRANVKRISEVKGEERTMNDSMKALNLQIESLKQKITEEEIRMAEFTQGKRDEIRRKLDDANTELKEAEDRLNEIKAELPRRETESKDARAKLGQLKEKGDEVKRKIMNIKHQLQLVNEGEKNQLAPFGNKMEAVLTEISRTQWYGRQPVGPFGRYVKVRDPDAWAPIMRVQLGHAMSAFAVTDARDRRTLEQILKQHNNKPNIFISEVDIFDYSRGEPPEQYLTVLRALEVSDEYVLRLLINSSSIERILIAKTRADADSMLMQLGNGGVAWTADSYLVTRFPEGGGRSSLLQRIDRNSTDPRLQLFTSGNLQGERRRWEQELEQAEREYREMGDEAKSLKIAADTADKTFQSLKVSFTQATQRFREIKHKRDALQDEANVETPVGISTLQDALKEAEDEKELTKKQFAQAEQKIAEINELQHPLMEELAVLKKEIDDFEGRRNQTTKLIEAAVGQRLQAQGSKTHYEKKLVEEQVKLDNAKNYADIVQDELVDWTKAAEMINSTRVETRRTVEEVERNLKSVKAALEEQEKRQGASVETIVEEVNKRKSALENARKELKMMVSLNKSLRKSIKVRLARWHEFRRHIALRCKIYFSYHLSNRGYFGKVLFDHVNGSLQLKVQTDDLAGTQGGGNREKDPRSLSGGEKSFSTICLLLSLWESIGCPIRCLDEFDVFMDAVNRRISMRMMIDTANASDRKQYILITPQDMTNITIGKTVRVHRMTDPERGQGVLAFT</sequence>
<keyword evidence="9" id="KW-0233">DNA recombination</keyword>
<dbReference type="SUPFAM" id="SSF52540">
    <property type="entry name" value="P-loop containing nucleoside triphosphate hydrolases"/>
    <property type="match status" value="1"/>
</dbReference>
<dbReference type="Proteomes" id="UP000186601">
    <property type="component" value="Unassembled WGS sequence"/>
</dbReference>
<evidence type="ECO:0000313" key="16">
    <source>
        <dbReference type="Proteomes" id="UP000186601"/>
    </source>
</evidence>
<feature type="coiled-coil region" evidence="12">
    <location>
        <begin position="710"/>
        <end position="850"/>
    </location>
</feature>
<gene>
    <name evidence="15" type="ORF">PHLCEN_2v12180</name>
</gene>
<dbReference type="GO" id="GO:0003697">
    <property type="term" value="F:single-stranded DNA binding"/>
    <property type="evidence" value="ECO:0007669"/>
    <property type="project" value="TreeGrafter"/>
</dbReference>
<evidence type="ECO:0000256" key="8">
    <source>
        <dbReference type="ARBA" id="ARBA00023054"/>
    </source>
</evidence>
<comment type="subcellular location">
    <subcellularLocation>
        <location evidence="2">Chromosome</location>
    </subcellularLocation>
    <subcellularLocation>
        <location evidence="1">Nucleus</location>
    </subcellularLocation>
</comment>
<dbReference type="GO" id="GO:0005634">
    <property type="term" value="C:nucleus"/>
    <property type="evidence" value="ECO:0007669"/>
    <property type="project" value="UniProtKB-SubCell"/>
</dbReference>
<dbReference type="GO" id="GO:0003684">
    <property type="term" value="F:damaged DNA binding"/>
    <property type="evidence" value="ECO:0007669"/>
    <property type="project" value="TreeGrafter"/>
</dbReference>
<dbReference type="AlphaFoldDB" id="A0A2R6NHY2"/>
<dbReference type="InterPro" id="IPR027417">
    <property type="entry name" value="P-loop_NTPase"/>
</dbReference>
<comment type="caution">
    <text evidence="15">The sequence shown here is derived from an EMBL/GenBank/DDBJ whole genome shotgun (WGS) entry which is preliminary data.</text>
</comment>
<keyword evidence="16" id="KW-1185">Reference proteome</keyword>
<feature type="region of interest" description="Disordered" evidence="13">
    <location>
        <begin position="1026"/>
        <end position="1047"/>
    </location>
</feature>
<evidence type="ECO:0000259" key="14">
    <source>
        <dbReference type="Pfam" id="PF02463"/>
    </source>
</evidence>
<reference evidence="15 16" key="1">
    <citation type="submission" date="2018-02" db="EMBL/GenBank/DDBJ databases">
        <title>Genome sequence of the basidiomycete white-rot fungus Phlebia centrifuga.</title>
        <authorList>
            <person name="Granchi Z."/>
            <person name="Peng M."/>
            <person name="de Vries R.P."/>
            <person name="Hilden K."/>
            <person name="Makela M.R."/>
            <person name="Grigoriev I."/>
            <person name="Riley R."/>
        </authorList>
    </citation>
    <scope>NUCLEOTIDE SEQUENCE [LARGE SCALE GENOMIC DNA]</scope>
    <source>
        <strain evidence="15 16">FBCC195</strain>
    </source>
</reference>
<evidence type="ECO:0000256" key="10">
    <source>
        <dbReference type="ARBA" id="ARBA00023204"/>
    </source>
</evidence>
<dbReference type="PANTHER" id="PTHR19306:SF6">
    <property type="entry name" value="STRUCTURAL MAINTENANCE OF CHROMOSOMES PROTEIN 6"/>
    <property type="match status" value="1"/>
</dbReference>
<feature type="coiled-coil region" evidence="12">
    <location>
        <begin position="907"/>
        <end position="973"/>
    </location>
</feature>
<keyword evidence="6" id="KW-0227">DNA damage</keyword>
<keyword evidence="7" id="KW-0067">ATP-binding</keyword>
<protein>
    <recommendedName>
        <fullName evidence="14">RecF/RecN/SMC N-terminal domain-containing protein</fullName>
    </recommendedName>
</protein>
<dbReference type="InterPro" id="IPR003395">
    <property type="entry name" value="RecF/RecN/SMC_N"/>
</dbReference>
<dbReference type="GO" id="GO:0030915">
    <property type="term" value="C:Smc5-Smc6 complex"/>
    <property type="evidence" value="ECO:0007669"/>
    <property type="project" value="TreeGrafter"/>
</dbReference>
<keyword evidence="11" id="KW-0539">Nucleus</keyword>
<evidence type="ECO:0000256" key="4">
    <source>
        <dbReference type="ARBA" id="ARBA00022454"/>
    </source>
</evidence>
<evidence type="ECO:0000256" key="9">
    <source>
        <dbReference type="ARBA" id="ARBA00023172"/>
    </source>
</evidence>
<name>A0A2R6NHY2_9APHY</name>
<feature type="coiled-coil region" evidence="12">
    <location>
        <begin position="415"/>
        <end position="506"/>
    </location>
</feature>